<feature type="compositionally biased region" description="Low complexity" evidence="2">
    <location>
        <begin position="914"/>
        <end position="924"/>
    </location>
</feature>
<feature type="compositionally biased region" description="Polar residues" evidence="2">
    <location>
        <begin position="112"/>
        <end position="121"/>
    </location>
</feature>
<dbReference type="EMBL" id="KI913114">
    <property type="protein sequence ID" value="ETV88748.1"/>
    <property type="molecule type" value="Genomic_DNA"/>
</dbReference>
<dbReference type="VEuPathDB" id="FungiDB:H257_00262"/>
<dbReference type="OrthoDB" id="69876at2759"/>
<proteinExistence type="predicted"/>
<feature type="region of interest" description="Disordered" evidence="2">
    <location>
        <begin position="1161"/>
        <end position="1183"/>
    </location>
</feature>
<feature type="region of interest" description="Disordered" evidence="2">
    <location>
        <begin position="912"/>
        <end position="944"/>
    </location>
</feature>
<name>W4HCA3_APHAT</name>
<evidence type="ECO:0000313" key="3">
    <source>
        <dbReference type="EMBL" id="ETV88748.1"/>
    </source>
</evidence>
<feature type="compositionally biased region" description="Low complexity" evidence="2">
    <location>
        <begin position="1161"/>
        <end position="1175"/>
    </location>
</feature>
<evidence type="ECO:0000256" key="1">
    <source>
        <dbReference type="SAM" id="Coils"/>
    </source>
</evidence>
<feature type="region of interest" description="Disordered" evidence="2">
    <location>
        <begin position="110"/>
        <end position="185"/>
    </location>
</feature>
<dbReference type="RefSeq" id="XP_009821148.1">
    <property type="nucleotide sequence ID" value="XM_009822846.1"/>
</dbReference>
<organism evidence="3">
    <name type="scientific">Aphanomyces astaci</name>
    <name type="common">Crayfish plague agent</name>
    <dbReference type="NCBI Taxonomy" id="112090"/>
    <lineage>
        <taxon>Eukaryota</taxon>
        <taxon>Sar</taxon>
        <taxon>Stramenopiles</taxon>
        <taxon>Oomycota</taxon>
        <taxon>Saprolegniomycetes</taxon>
        <taxon>Saprolegniales</taxon>
        <taxon>Verrucalvaceae</taxon>
        <taxon>Aphanomyces</taxon>
    </lineage>
</organism>
<feature type="region of interest" description="Disordered" evidence="2">
    <location>
        <begin position="1008"/>
        <end position="1053"/>
    </location>
</feature>
<accession>W4HCA3</accession>
<feature type="compositionally biased region" description="Polar residues" evidence="2">
    <location>
        <begin position="929"/>
        <end position="943"/>
    </location>
</feature>
<reference evidence="3" key="1">
    <citation type="submission" date="2013-12" db="EMBL/GenBank/DDBJ databases">
        <title>The Genome Sequence of Aphanomyces astaci APO3.</title>
        <authorList>
            <consortium name="The Broad Institute Genomics Platform"/>
            <person name="Russ C."/>
            <person name="Tyler B."/>
            <person name="van West P."/>
            <person name="Dieguez-Uribeondo J."/>
            <person name="Young S.K."/>
            <person name="Zeng Q."/>
            <person name="Gargeya S."/>
            <person name="Fitzgerald M."/>
            <person name="Abouelleil A."/>
            <person name="Alvarado L."/>
            <person name="Chapman S.B."/>
            <person name="Gainer-Dewar J."/>
            <person name="Goldberg J."/>
            <person name="Griggs A."/>
            <person name="Gujja S."/>
            <person name="Hansen M."/>
            <person name="Howarth C."/>
            <person name="Imamovic A."/>
            <person name="Ireland A."/>
            <person name="Larimer J."/>
            <person name="McCowan C."/>
            <person name="Murphy C."/>
            <person name="Pearson M."/>
            <person name="Poon T.W."/>
            <person name="Priest M."/>
            <person name="Roberts A."/>
            <person name="Saif S."/>
            <person name="Shea T."/>
            <person name="Sykes S."/>
            <person name="Wortman J."/>
            <person name="Nusbaum C."/>
            <person name="Birren B."/>
        </authorList>
    </citation>
    <scope>NUCLEOTIDE SEQUENCE [LARGE SCALE GENOMIC DNA]</scope>
    <source>
        <strain evidence="3">APO3</strain>
    </source>
</reference>
<dbReference type="GeneID" id="20802258"/>
<sequence length="1608" mass="178448">MDFLQGKRLLTTAGDCEASATPPTVSRGLVMAPSPSKGAAPTSPLQNAFKKRRKAHDRFYLSPLHDSSSTPGVAIVSSTSVSSPSRQQFHRVEASHIAIPVEHLCDQHNDITSESAPTSPTLVLPLRKSKDEQLRLRSSKSRDPLVPHASRASAVRMPMDSPTKKIPTQVEPPPPLPPPSSPTETPIQVLQQSLLSTFWSRHLTPSKHNRSLSCSTANDEMLEPQAAGAIHLDDDIRAFCQRGPVSQLSRSMGKAWLTNMLRAYDVPSLSQAAWGDVETERQLHLVIAQAQCHFQQGDNPAFVTALLNAVANDIWDSCTHDFVHTVAGYYRDLLTHLPTLLKEREAKLEVAHRTILRLEDAYEVLRKRTEALGRDKSGLQARVDAAEATVHDQHGTIVDMEGVLRDAVAAELMATATVKQLELQVREVENALDIKTQAFDQQAVEMHEMSQRCLGLERAVLDTKQSLADAIQDRDVGAMQIKELTAKSMQMMHENAAMSNKVSDMHVEQQVLLLRLKAETTQHEQPTRATMRQCSTSPLTTDAAAVLQDRIDQLQDQVFRHSIDLANRDKALRVQQHDQGHKDELLKRLDTMLETAKADKEALQAAHDALLAQRDTLKRRLDLTRGSDEHDLLKHQIQVLRTDKLQLLQDLARVVLERDVAIDDVARGRRKIDHIRRILATVVMEIKRLRDAHTSLRIAVAKQLDGCQKQIRSVTMSVNATIAKVVATELGLSKDIVNMQRGAVNGNPVFRYTLQLFQKKLQQIRASWHDLRTQSQSDMTLLAAFHSEKTQHIQHVARTIQETMARMHKPKPKKQPLISIPSTKSVKQLGSVVKPPPSACTSATTQTNSEDGSNPQTTQSRSNELAEHLTKVLLPVLEATETKLMAVMDKVERQKLDLLAAYEREAELRNRLQSSSAAAPPLSLGHAARSQSPINTQQPTRQGTPAAIVQVRHQLLAMTSGDENANLALHVADLYDMLHTNLDVLEAALDDGPVLYLDHCNGSQGAIVTDGFDPSASPRRTNNNDVSPPPGRRLFKPSKTSSRTLFPVADPTPMEPPVVVDVSPFSTLTDATASHSATVSTLNMSIRDGEIQNVPAAVRKCVNTVVLKLAAAALFQDSINVHDMVSLFLTADHDVDVWAHGVQDIRDDQLIQNHVPAFSLTTATTASPPSHTDATGTSSHQDKLNTTELQPHASSGTKQHPAARPVVKVVTRLLDLVGTDMYAADKEVAHTRTWLVKQIRSIFHDKYMAESLEYAAFHAVLALPEFIVQWSFLKFGVKELVARTCHAIMDGTNEWKATTPEVSLFAGFLAEQGNVGYGKSDLSLFLHARQLVEDCVGDMRPLGHDDVPRLTSTQAVHIVHRVFQTLVHCHRPMIFVKLDALLKPTQHETDGVARVDDEPTPLDSPPILSGVFEFQGLPMASTLTPSGGFPEGKIKTAIASFYLPDPKLILESALDTALPIEEVKWIDVHQLLLFCVIEFREERRRFFTDMQAYVATKKLREDISKREFEMMMHTLFEWTPTICELIFEQSGHHSSKTVVESDGTVLVDCQHLMCMGLQYYTNLFALARFTDGLSVDQTECPPCSTDDSFTMLAAAPRFRHREVTRVCQ</sequence>
<evidence type="ECO:0000256" key="2">
    <source>
        <dbReference type="SAM" id="MobiDB-lite"/>
    </source>
</evidence>
<protein>
    <submittedName>
        <fullName evidence="3">Uncharacterized protein</fullName>
    </submittedName>
</protein>
<feature type="compositionally biased region" description="Basic and acidic residues" evidence="2">
    <location>
        <begin position="128"/>
        <end position="145"/>
    </location>
</feature>
<keyword evidence="1" id="KW-0175">Coiled coil</keyword>
<feature type="coiled-coil region" evidence="1">
    <location>
        <begin position="341"/>
        <end position="368"/>
    </location>
</feature>
<feature type="compositionally biased region" description="Polar residues" evidence="2">
    <location>
        <begin position="839"/>
        <end position="863"/>
    </location>
</feature>
<feature type="compositionally biased region" description="Pro residues" evidence="2">
    <location>
        <begin position="170"/>
        <end position="181"/>
    </location>
</feature>
<gene>
    <name evidence="3" type="ORF">H257_00262</name>
</gene>
<feature type="region of interest" description="Disordered" evidence="2">
    <location>
        <begin position="808"/>
        <end position="864"/>
    </location>
</feature>
<feature type="coiled-coil region" evidence="1">
    <location>
        <begin position="586"/>
        <end position="620"/>
    </location>
</feature>